<sequence>MTKNGLSSCGPVLMKSIGGVVASILSTWLTKKNYVGVDKLRKGFTLLGAFGFASCMLGMGVAGCNATISILFFSISLFTSGLALSGVMISGMDMAPVHAGSLMGIACTIAGLSTLIIPVLTGFLTTHETLSEWKNVFWISSAIVGLSGIVYVVFGSAEAQSWNYPDGKVPEQEVDVKGKQMVEDKSADA</sequence>
<evidence type="ECO:0000256" key="4">
    <source>
        <dbReference type="ARBA" id="ARBA00022847"/>
    </source>
</evidence>
<dbReference type="SUPFAM" id="SSF103473">
    <property type="entry name" value="MFS general substrate transporter"/>
    <property type="match status" value="1"/>
</dbReference>
<comment type="subcellular location">
    <subcellularLocation>
        <location evidence="1">Membrane</location>
        <topology evidence="1">Multi-pass membrane protein</topology>
    </subcellularLocation>
</comment>
<dbReference type="InterPro" id="IPR050382">
    <property type="entry name" value="MFS_Na/Anion_cotransporter"/>
</dbReference>
<evidence type="ECO:0000256" key="7">
    <source>
        <dbReference type="SAM" id="Phobius"/>
    </source>
</evidence>
<comment type="caution">
    <text evidence="8">The sequence shown here is derived from an EMBL/GenBank/DDBJ whole genome shotgun (WGS) entry which is preliminary data.</text>
</comment>
<proteinExistence type="predicted"/>
<dbReference type="GO" id="GO:0016020">
    <property type="term" value="C:membrane"/>
    <property type="evidence" value="ECO:0007669"/>
    <property type="project" value="UniProtKB-SubCell"/>
</dbReference>
<accession>A0A4Y2QEP8</accession>
<dbReference type="FunFam" id="1.20.1250.20:FF:000003">
    <property type="entry name" value="Solute carrier family 17 member 3"/>
    <property type="match status" value="1"/>
</dbReference>
<dbReference type="OrthoDB" id="6436163at2759"/>
<reference evidence="8 9" key="1">
    <citation type="journal article" date="2019" name="Sci. Rep.">
        <title>Orb-weaving spider Araneus ventricosus genome elucidates the spidroin gene catalogue.</title>
        <authorList>
            <person name="Kono N."/>
            <person name="Nakamura H."/>
            <person name="Ohtoshi R."/>
            <person name="Moran D.A.P."/>
            <person name="Shinohara A."/>
            <person name="Yoshida Y."/>
            <person name="Fujiwara M."/>
            <person name="Mori M."/>
            <person name="Tomita M."/>
            <person name="Arakawa K."/>
        </authorList>
    </citation>
    <scope>NUCLEOTIDE SEQUENCE [LARGE SCALE GENOMIC DNA]</scope>
</reference>
<feature type="transmembrane region" description="Helical" evidence="7">
    <location>
        <begin position="43"/>
        <end position="62"/>
    </location>
</feature>
<dbReference type="PANTHER" id="PTHR11662:SF399">
    <property type="entry name" value="FI19708P1-RELATED"/>
    <property type="match status" value="1"/>
</dbReference>
<feature type="transmembrane region" description="Helical" evidence="7">
    <location>
        <begin position="12"/>
        <end position="31"/>
    </location>
</feature>
<keyword evidence="9" id="KW-1185">Reference proteome</keyword>
<evidence type="ECO:0000256" key="2">
    <source>
        <dbReference type="ARBA" id="ARBA00022448"/>
    </source>
</evidence>
<evidence type="ECO:0000256" key="6">
    <source>
        <dbReference type="ARBA" id="ARBA00023136"/>
    </source>
</evidence>
<dbReference type="InterPro" id="IPR036259">
    <property type="entry name" value="MFS_trans_sf"/>
</dbReference>
<organism evidence="8 9">
    <name type="scientific">Araneus ventricosus</name>
    <name type="common">Orbweaver spider</name>
    <name type="synonym">Epeira ventricosa</name>
    <dbReference type="NCBI Taxonomy" id="182803"/>
    <lineage>
        <taxon>Eukaryota</taxon>
        <taxon>Metazoa</taxon>
        <taxon>Ecdysozoa</taxon>
        <taxon>Arthropoda</taxon>
        <taxon>Chelicerata</taxon>
        <taxon>Arachnida</taxon>
        <taxon>Araneae</taxon>
        <taxon>Araneomorphae</taxon>
        <taxon>Entelegynae</taxon>
        <taxon>Araneoidea</taxon>
        <taxon>Araneidae</taxon>
        <taxon>Araneus</taxon>
    </lineage>
</organism>
<feature type="transmembrane region" description="Helical" evidence="7">
    <location>
        <begin position="102"/>
        <end position="124"/>
    </location>
</feature>
<gene>
    <name evidence="8" type="ORF">AVEN_119325_1</name>
</gene>
<keyword evidence="6 7" id="KW-0472">Membrane</keyword>
<evidence type="ECO:0000256" key="1">
    <source>
        <dbReference type="ARBA" id="ARBA00004141"/>
    </source>
</evidence>
<dbReference type="GO" id="GO:0015293">
    <property type="term" value="F:symporter activity"/>
    <property type="evidence" value="ECO:0007669"/>
    <property type="project" value="UniProtKB-KW"/>
</dbReference>
<feature type="transmembrane region" description="Helical" evidence="7">
    <location>
        <begin position="68"/>
        <end position="90"/>
    </location>
</feature>
<keyword evidence="4" id="KW-0769">Symport</keyword>
<dbReference type="Gene3D" id="1.20.1250.20">
    <property type="entry name" value="MFS general substrate transporter like domains"/>
    <property type="match status" value="1"/>
</dbReference>
<keyword evidence="3 7" id="KW-0812">Transmembrane</keyword>
<evidence type="ECO:0000313" key="9">
    <source>
        <dbReference type="Proteomes" id="UP000499080"/>
    </source>
</evidence>
<dbReference type="GO" id="GO:0006820">
    <property type="term" value="P:monoatomic anion transport"/>
    <property type="evidence" value="ECO:0007669"/>
    <property type="project" value="TreeGrafter"/>
</dbReference>
<dbReference type="Proteomes" id="UP000499080">
    <property type="component" value="Unassembled WGS sequence"/>
</dbReference>
<dbReference type="EMBL" id="BGPR01013735">
    <property type="protein sequence ID" value="GBN61984.1"/>
    <property type="molecule type" value="Genomic_DNA"/>
</dbReference>
<evidence type="ECO:0008006" key="10">
    <source>
        <dbReference type="Google" id="ProtNLM"/>
    </source>
</evidence>
<protein>
    <recommendedName>
        <fullName evidence="10">Inorganic phosphate cotransporter</fullName>
    </recommendedName>
</protein>
<dbReference type="AlphaFoldDB" id="A0A4Y2QEP8"/>
<keyword evidence="5 7" id="KW-1133">Transmembrane helix</keyword>
<name>A0A4Y2QEP8_ARAVE</name>
<evidence type="ECO:0000256" key="3">
    <source>
        <dbReference type="ARBA" id="ARBA00022692"/>
    </source>
</evidence>
<keyword evidence="2" id="KW-0813">Transport</keyword>
<dbReference type="PANTHER" id="PTHR11662">
    <property type="entry name" value="SOLUTE CARRIER FAMILY 17"/>
    <property type="match status" value="1"/>
</dbReference>
<evidence type="ECO:0000256" key="5">
    <source>
        <dbReference type="ARBA" id="ARBA00022989"/>
    </source>
</evidence>
<feature type="transmembrane region" description="Helical" evidence="7">
    <location>
        <begin position="136"/>
        <end position="154"/>
    </location>
</feature>
<evidence type="ECO:0000313" key="8">
    <source>
        <dbReference type="EMBL" id="GBN61984.1"/>
    </source>
</evidence>